<keyword evidence="4 9" id="KW-0732">Signal</keyword>
<keyword evidence="5" id="KW-0547">Nucleotide-binding</keyword>
<evidence type="ECO:0000256" key="4">
    <source>
        <dbReference type="ARBA" id="ARBA00022729"/>
    </source>
</evidence>
<dbReference type="EMBL" id="JAPFFF010000008">
    <property type="protein sequence ID" value="KAK8884502.1"/>
    <property type="molecule type" value="Genomic_DNA"/>
</dbReference>
<dbReference type="InterPro" id="IPR011009">
    <property type="entry name" value="Kinase-like_dom_sf"/>
</dbReference>
<dbReference type="PANTHER" id="PTHR13954:SF6">
    <property type="entry name" value="NON-SPECIFIC SERINE_THREONINE PROTEIN KINASE"/>
    <property type="match status" value="1"/>
</dbReference>
<evidence type="ECO:0000256" key="1">
    <source>
        <dbReference type="ARBA" id="ARBA00004167"/>
    </source>
</evidence>
<dbReference type="PANTHER" id="PTHR13954">
    <property type="entry name" value="IRE1-RELATED"/>
    <property type="match status" value="1"/>
</dbReference>
<feature type="chain" id="PRO_5045360913" description="KEN domain-containing protein" evidence="9">
    <location>
        <begin position="18"/>
        <end position="784"/>
    </location>
</feature>
<keyword evidence="12" id="KW-1185">Reference proteome</keyword>
<keyword evidence="3 8" id="KW-0812">Transmembrane</keyword>
<keyword evidence="8" id="KW-0472">Membrane</keyword>
<evidence type="ECO:0000256" key="7">
    <source>
        <dbReference type="ARBA" id="ARBA00022989"/>
    </source>
</evidence>
<dbReference type="InterPro" id="IPR010513">
    <property type="entry name" value="KEN_dom"/>
</dbReference>
<dbReference type="Gene3D" id="1.20.1440.180">
    <property type="entry name" value="KEN domain"/>
    <property type="match status" value="1"/>
</dbReference>
<organism evidence="11 12">
    <name type="scientific">Tritrichomonas musculus</name>
    <dbReference type="NCBI Taxonomy" id="1915356"/>
    <lineage>
        <taxon>Eukaryota</taxon>
        <taxon>Metamonada</taxon>
        <taxon>Parabasalia</taxon>
        <taxon>Tritrichomonadida</taxon>
        <taxon>Tritrichomonadidae</taxon>
        <taxon>Tritrichomonas</taxon>
    </lineage>
</organism>
<evidence type="ECO:0000259" key="10">
    <source>
        <dbReference type="PROSITE" id="PS51392"/>
    </source>
</evidence>
<protein>
    <recommendedName>
        <fullName evidence="10">KEN domain-containing protein</fullName>
    </recommendedName>
</protein>
<dbReference type="PROSITE" id="PS51392">
    <property type="entry name" value="KEN"/>
    <property type="match status" value="1"/>
</dbReference>
<proteinExistence type="predicted"/>
<name>A0ABR2K0M1_9EUKA</name>
<feature type="signal peptide" evidence="9">
    <location>
        <begin position="1"/>
        <end position="17"/>
    </location>
</feature>
<evidence type="ECO:0000256" key="3">
    <source>
        <dbReference type="ARBA" id="ARBA00022692"/>
    </source>
</evidence>
<evidence type="ECO:0000313" key="12">
    <source>
        <dbReference type="Proteomes" id="UP001470230"/>
    </source>
</evidence>
<reference evidence="11 12" key="1">
    <citation type="submission" date="2024-04" db="EMBL/GenBank/DDBJ databases">
        <title>Tritrichomonas musculus Genome.</title>
        <authorList>
            <person name="Alves-Ferreira E."/>
            <person name="Grigg M."/>
            <person name="Lorenzi H."/>
            <person name="Galac M."/>
        </authorList>
    </citation>
    <scope>NUCLEOTIDE SEQUENCE [LARGE SCALE GENOMIC DNA]</scope>
    <source>
        <strain evidence="11 12">EAF2021</strain>
    </source>
</reference>
<evidence type="ECO:0000256" key="2">
    <source>
        <dbReference type="ARBA" id="ARBA00022679"/>
    </source>
</evidence>
<dbReference type="SUPFAM" id="SSF56112">
    <property type="entry name" value="Protein kinase-like (PK-like)"/>
    <property type="match status" value="1"/>
</dbReference>
<feature type="transmembrane region" description="Helical" evidence="8">
    <location>
        <begin position="386"/>
        <end position="406"/>
    </location>
</feature>
<accession>A0ABR2K0M1</accession>
<dbReference type="Gene3D" id="1.10.510.10">
    <property type="entry name" value="Transferase(Phosphotransferase) domain 1"/>
    <property type="match status" value="1"/>
</dbReference>
<keyword evidence="7 8" id="KW-1133">Transmembrane helix</keyword>
<evidence type="ECO:0000256" key="5">
    <source>
        <dbReference type="ARBA" id="ARBA00022741"/>
    </source>
</evidence>
<comment type="caution">
    <text evidence="11">The sequence shown here is derived from an EMBL/GenBank/DDBJ whole genome shotgun (WGS) entry which is preliminary data.</text>
</comment>
<evidence type="ECO:0000256" key="6">
    <source>
        <dbReference type="ARBA" id="ARBA00022840"/>
    </source>
</evidence>
<dbReference type="InterPro" id="IPR045133">
    <property type="entry name" value="IRE1/2-like"/>
</dbReference>
<comment type="subcellular location">
    <subcellularLocation>
        <location evidence="1">Membrane</location>
        <topology evidence="1">Single-pass membrane protein</topology>
    </subcellularLocation>
</comment>
<keyword evidence="2" id="KW-0808">Transferase</keyword>
<feature type="domain" description="KEN" evidence="10">
    <location>
        <begin position="668"/>
        <end position="784"/>
    </location>
</feature>
<dbReference type="InterPro" id="IPR011047">
    <property type="entry name" value="Quinoprotein_ADH-like_sf"/>
</dbReference>
<gene>
    <name evidence="11" type="ORF">M9Y10_043614</name>
</gene>
<evidence type="ECO:0000313" key="11">
    <source>
        <dbReference type="EMBL" id="KAK8884502.1"/>
    </source>
</evidence>
<dbReference type="InterPro" id="IPR038357">
    <property type="entry name" value="KEN_sf"/>
</dbReference>
<dbReference type="Proteomes" id="UP001470230">
    <property type="component" value="Unassembled WGS sequence"/>
</dbReference>
<evidence type="ECO:0000256" key="9">
    <source>
        <dbReference type="SAM" id="SignalP"/>
    </source>
</evidence>
<keyword evidence="6" id="KW-0067">ATP-binding</keyword>
<dbReference type="SUPFAM" id="SSF50998">
    <property type="entry name" value="Quinoprotein alcohol dehydrogenase-like"/>
    <property type="match status" value="1"/>
</dbReference>
<evidence type="ECO:0000256" key="8">
    <source>
        <dbReference type="SAM" id="Phobius"/>
    </source>
</evidence>
<sequence length="784" mass="89847">MMIYLLVAFLYGEKTDTQSIAIAGIITEWKGTTDDIYIYIGTIDGYFHCINILTGDVLWAVDTEGCIFGSTETEKRTFIPSLDGYLFTYFNEFGYKRIPLPIRDLVFMSPFKTENGEIFASEKSTSIFFINESGKITQTYHSNSTVPLINEFPKQNSDCLVVVRTNYLLNVIDKSSKIIKFAEFDIFTGSSQSEAQNIITVTTMFSGSVIITVNGTFTAQFKINGVPTSVYGSFGKFEFKMNIEESPKTDDSENMFTGDSIAVFIELEGNSIAIPSKPFSPYETVATETEAERSANSVNVPAQTQDRHLPNYYPNAIPLPYDEIPFGRTYSKSECYGINNVHFPCVIVSTQSRSTTQSSTNDKVSVETTVTTTTLTLMPLFYIENYPFIASLLFLCFVILIVIKYITENIQKSLISQIIPDETDPTVGYFNDVRCSILTTSSVDETVLKGLSELNVQHTVQIRTFEKINNHDDSKEIRIAYQPLIPFAFDHIVFRQKQIKHSIKITFRNDKNYYNNSDNNDNNDINPSFEIDDSSHKQIQSFLMNMMNALSALFKNGYVHGGINNNCIFTDLDGEPLLGGLDKKCHFSDNLEEQEEDISSVANVLYQTIEQKYLEKVKLNNFDNSDIKNLIATFDPILYDLLEEMTCSDYQERPTAEEVLSHPFFFSTSQKMKILSRCKEFLKKKKNNNIYNIFNEKSFWISGSNWTVLIDTRLLQEAKQYYNYNGELTSDLVSFIRNKWEHPGFLSNGQKLVNEQYFNYFHKMFPNLFLYIYYFLDKYDFETS</sequence>
<dbReference type="Pfam" id="PF06479">
    <property type="entry name" value="Ribonuc_2-5A"/>
    <property type="match status" value="1"/>
</dbReference>